<dbReference type="RefSeq" id="WP_010494367.1">
    <property type="nucleotide sequence ID" value="NZ_CP173417.1"/>
</dbReference>
<comment type="caution">
    <text evidence="3">The sequence shown here is derived from an EMBL/GenBank/DDBJ whole genome shotgun (WGS) entry which is preliminary data.</text>
</comment>
<evidence type="ECO:0000256" key="1">
    <source>
        <dbReference type="ARBA" id="ARBA00005721"/>
    </source>
</evidence>
<evidence type="ECO:0000313" key="4">
    <source>
        <dbReference type="Proteomes" id="UP000051491"/>
    </source>
</evidence>
<protein>
    <submittedName>
        <fullName evidence="3">Alkaline shock protein</fullName>
    </submittedName>
    <submittedName>
        <fullName evidence="2">Asp23/Gls24 family envelope stress response protein</fullName>
    </submittedName>
</protein>
<proteinExistence type="inferred from homology"/>
<dbReference type="Proteomes" id="UP000707535">
    <property type="component" value="Unassembled WGS sequence"/>
</dbReference>
<dbReference type="Pfam" id="PF03780">
    <property type="entry name" value="Asp23"/>
    <property type="match status" value="1"/>
</dbReference>
<dbReference type="PATRIC" id="fig|89059.3.peg.70"/>
<sequence>MSDENNIVLTSNQPDLGEIKIAPEVVEVIIGIAASQVEGVYSMHGSIANSFSKLFGRQDRKQGVKLAAAQNELKVDVNVFLNYGVSVPKVASAIQDKVAQQVLFMTGLKLASVDIHVQGVVPEKVEATVDPNNIFGEEKEDKK</sequence>
<dbReference type="OrthoDB" id="9793465at2"/>
<gene>
    <name evidence="3" type="ORF">IV43_GL000068</name>
    <name evidence="2" type="ORF">K8V00_03635</name>
</gene>
<name>A0A0R2KFM1_9LACO</name>
<dbReference type="Proteomes" id="UP000051491">
    <property type="component" value="Unassembled WGS sequence"/>
</dbReference>
<accession>A0A0R2KFM1</accession>
<dbReference type="AlphaFoldDB" id="A0A0R2KFM1"/>
<comment type="similarity">
    <text evidence="1">Belongs to the asp23 family.</text>
</comment>
<evidence type="ECO:0000313" key="3">
    <source>
        <dbReference type="EMBL" id="KRN88216.1"/>
    </source>
</evidence>
<reference evidence="2" key="2">
    <citation type="journal article" date="2021" name="PeerJ">
        <title>Extensive microbial diversity within the chicken gut microbiome revealed by metagenomics and culture.</title>
        <authorList>
            <person name="Gilroy R."/>
            <person name="Ravi A."/>
            <person name="Getino M."/>
            <person name="Pursley I."/>
            <person name="Horton D.L."/>
            <person name="Alikhan N.F."/>
            <person name="Baker D."/>
            <person name="Gharbi K."/>
            <person name="Hall N."/>
            <person name="Watson M."/>
            <person name="Adriaenssens E.M."/>
            <person name="Foster-Nyarko E."/>
            <person name="Jarju S."/>
            <person name="Secka A."/>
            <person name="Antonio M."/>
            <person name="Oren A."/>
            <person name="Chaudhuri R.R."/>
            <person name="La Ragione R."/>
            <person name="Hildebrand F."/>
            <person name="Pallen M.J."/>
        </authorList>
    </citation>
    <scope>NUCLEOTIDE SEQUENCE</scope>
    <source>
        <strain evidence="2">CHK174-6876</strain>
    </source>
</reference>
<dbReference type="InterPro" id="IPR005531">
    <property type="entry name" value="Asp23"/>
</dbReference>
<dbReference type="PANTHER" id="PTHR34297:SF1">
    <property type="entry name" value="ASP23_GLS24 FAMILY ENVELOPE STRESS RESPONSE PROTEIN"/>
    <property type="match status" value="1"/>
</dbReference>
<organism evidence="3 4">
    <name type="scientific">Ligilactobacillus acidipiscis</name>
    <dbReference type="NCBI Taxonomy" id="89059"/>
    <lineage>
        <taxon>Bacteria</taxon>
        <taxon>Bacillati</taxon>
        <taxon>Bacillota</taxon>
        <taxon>Bacilli</taxon>
        <taxon>Lactobacillales</taxon>
        <taxon>Lactobacillaceae</taxon>
        <taxon>Ligilactobacillus</taxon>
    </lineage>
</organism>
<dbReference type="EMBL" id="JQBK01000001">
    <property type="protein sequence ID" value="KRN88216.1"/>
    <property type="molecule type" value="Genomic_DNA"/>
</dbReference>
<reference evidence="3 4" key="1">
    <citation type="journal article" date="2015" name="Genome Announc.">
        <title>Expanding the biotechnology potential of lactobacilli through comparative genomics of 213 strains and associated genera.</title>
        <authorList>
            <person name="Sun Z."/>
            <person name="Harris H.M."/>
            <person name="McCann A."/>
            <person name="Guo C."/>
            <person name="Argimon S."/>
            <person name="Zhang W."/>
            <person name="Yang X."/>
            <person name="Jeffery I.B."/>
            <person name="Cooney J.C."/>
            <person name="Kagawa T.F."/>
            <person name="Liu W."/>
            <person name="Song Y."/>
            <person name="Salvetti E."/>
            <person name="Wrobel A."/>
            <person name="Rasinkangas P."/>
            <person name="Parkhill J."/>
            <person name="Rea M.C."/>
            <person name="O'Sullivan O."/>
            <person name="Ritari J."/>
            <person name="Douillard F.P."/>
            <person name="Paul Ross R."/>
            <person name="Yang R."/>
            <person name="Briner A.E."/>
            <person name="Felis G.E."/>
            <person name="de Vos W.M."/>
            <person name="Barrangou R."/>
            <person name="Klaenhammer T.R."/>
            <person name="Caufield P.W."/>
            <person name="Cui Y."/>
            <person name="Zhang H."/>
            <person name="O'Toole P.W."/>
        </authorList>
    </citation>
    <scope>NUCLEOTIDE SEQUENCE [LARGE SCALE GENOMIC DNA]</scope>
    <source>
        <strain evidence="3 4">DSM 15353</strain>
    </source>
</reference>
<dbReference type="PANTHER" id="PTHR34297">
    <property type="entry name" value="HYPOTHETICAL CYTOSOLIC PROTEIN-RELATED"/>
    <property type="match status" value="1"/>
</dbReference>
<dbReference type="STRING" id="89059.LAC1533_1306"/>
<evidence type="ECO:0000313" key="2">
    <source>
        <dbReference type="EMBL" id="HJE96690.1"/>
    </source>
</evidence>
<reference evidence="2" key="3">
    <citation type="submission" date="2021-09" db="EMBL/GenBank/DDBJ databases">
        <authorList>
            <person name="Gilroy R."/>
        </authorList>
    </citation>
    <scope>NUCLEOTIDE SEQUENCE</scope>
    <source>
        <strain evidence="2">CHK174-6876</strain>
    </source>
</reference>
<dbReference type="EMBL" id="DYXG01000032">
    <property type="protein sequence ID" value="HJE96690.1"/>
    <property type="molecule type" value="Genomic_DNA"/>
</dbReference>